<protein>
    <submittedName>
        <fullName evidence="2">Uncharacterized protein</fullName>
    </submittedName>
</protein>
<evidence type="ECO:0000313" key="2">
    <source>
        <dbReference type="EMBL" id="ALS98730.1"/>
    </source>
</evidence>
<name>A0A0U2RN31_9ALTE</name>
<feature type="transmembrane region" description="Helical" evidence="1">
    <location>
        <begin position="104"/>
        <end position="129"/>
    </location>
</feature>
<evidence type="ECO:0000313" key="3">
    <source>
        <dbReference type="Proteomes" id="UP000068447"/>
    </source>
</evidence>
<accession>A0A0U2RN31</accession>
<feature type="transmembrane region" description="Helical" evidence="1">
    <location>
        <begin position="43"/>
        <end position="66"/>
    </location>
</feature>
<dbReference type="EMBL" id="CP013650">
    <property type="protein sequence ID" value="ALS98730.1"/>
    <property type="molecule type" value="Genomic_DNA"/>
</dbReference>
<gene>
    <name evidence="2" type="ORF">AT746_10915</name>
</gene>
<proteinExistence type="predicted"/>
<keyword evidence="1" id="KW-0812">Transmembrane</keyword>
<dbReference type="AlphaFoldDB" id="A0A0U2RN31"/>
<evidence type="ECO:0000256" key="1">
    <source>
        <dbReference type="SAM" id="Phobius"/>
    </source>
</evidence>
<keyword evidence="1" id="KW-0472">Membrane</keyword>
<reference evidence="2 3" key="1">
    <citation type="submission" date="2015-12" db="EMBL/GenBank/DDBJ databases">
        <title>Complete genome of Lacimicrobium alkaliphilum KCTC 32984.</title>
        <authorList>
            <person name="Kim S.-G."/>
            <person name="Lee Y.-J."/>
        </authorList>
    </citation>
    <scope>NUCLEOTIDE SEQUENCE [LARGE SCALE GENOMIC DNA]</scope>
    <source>
        <strain evidence="2 3">YelD216</strain>
    </source>
</reference>
<organism evidence="2 3">
    <name type="scientific">Lacimicrobium alkaliphilum</name>
    <dbReference type="NCBI Taxonomy" id="1526571"/>
    <lineage>
        <taxon>Bacteria</taxon>
        <taxon>Pseudomonadati</taxon>
        <taxon>Pseudomonadota</taxon>
        <taxon>Gammaproteobacteria</taxon>
        <taxon>Alteromonadales</taxon>
        <taxon>Alteromonadaceae</taxon>
        <taxon>Lacimicrobium</taxon>
    </lineage>
</organism>
<feature type="transmembrane region" description="Helical" evidence="1">
    <location>
        <begin position="78"/>
        <end position="98"/>
    </location>
</feature>
<dbReference type="RefSeq" id="WP_062480233.1">
    <property type="nucleotide sequence ID" value="NZ_CP013650.1"/>
</dbReference>
<dbReference type="STRING" id="1526571.AT746_10915"/>
<dbReference type="Proteomes" id="UP000068447">
    <property type="component" value="Chromosome"/>
</dbReference>
<dbReference type="OrthoDB" id="6402714at2"/>
<keyword evidence="3" id="KW-1185">Reference proteome</keyword>
<keyword evidence="1" id="KW-1133">Transmembrane helix</keyword>
<sequence length="132" mass="14916">MEYLPKLFARKFEPHSNYVALKIIGFLLIVMALTAITKDFMPLLSSFIFHSGFAAGLVLVIGFQSVQQYRPKNKFQTSNPLLLCILASSLFESLVSVWSKVSSFIFLVAFHVFLVFAVFSLFFPFLGLVHGR</sequence>
<dbReference type="KEGG" id="lal:AT746_10915"/>
<feature type="transmembrane region" description="Helical" evidence="1">
    <location>
        <begin position="20"/>
        <end position="37"/>
    </location>
</feature>